<reference evidence="1 2" key="1">
    <citation type="journal article" date="2013" name="ISME J.">
        <title>Metabolic model for the filamentous 'Candidatus Microthrix parvicella' based on genomic and metagenomic analyses.</title>
        <authorList>
            <person name="Jon McIlroy S."/>
            <person name="Kristiansen R."/>
            <person name="Albertsen M."/>
            <person name="Michael Karst S."/>
            <person name="Rossetti S."/>
            <person name="Lund Nielsen J."/>
            <person name="Tandoi V."/>
            <person name="James Seviour R."/>
            <person name="Nielsen P.H."/>
        </authorList>
    </citation>
    <scope>NUCLEOTIDE SEQUENCE [LARGE SCALE GENOMIC DNA]</scope>
    <source>
        <strain evidence="1 2">RN1</strain>
    </source>
</reference>
<gene>
    <name evidence="1" type="ORF">BN381_150067</name>
</gene>
<organism evidence="1 2">
    <name type="scientific">Candidatus Neomicrothrix parvicella RN1</name>
    <dbReference type="NCBI Taxonomy" id="1229780"/>
    <lineage>
        <taxon>Bacteria</taxon>
        <taxon>Bacillati</taxon>
        <taxon>Actinomycetota</taxon>
        <taxon>Acidimicrobiia</taxon>
        <taxon>Acidimicrobiales</taxon>
        <taxon>Microthrixaceae</taxon>
        <taxon>Candidatus Neomicrothrix</taxon>
    </lineage>
</organism>
<dbReference type="Proteomes" id="UP000018291">
    <property type="component" value="Unassembled WGS sequence"/>
</dbReference>
<accession>R4YX81</accession>
<dbReference type="EMBL" id="CANL01000007">
    <property type="protein sequence ID" value="CCM62954.1"/>
    <property type="molecule type" value="Genomic_DNA"/>
</dbReference>
<dbReference type="AlphaFoldDB" id="R4YX81"/>
<evidence type="ECO:0000313" key="2">
    <source>
        <dbReference type="Proteomes" id="UP000018291"/>
    </source>
</evidence>
<sequence length="110" mass="11390">MLGRSEAVLSEVSCLMSWSALATLTPLVGVGTSPSANLISVGAPLGLTVVVVAELFVTGSSVLGVEISLLSVKLHPAASSTTAALRPRERRIMCCLLAGVRTDDHTQWTS</sequence>
<dbReference type="HOGENOM" id="CLU_2166395_0_0_11"/>
<proteinExistence type="predicted"/>
<keyword evidence="2" id="KW-1185">Reference proteome</keyword>
<evidence type="ECO:0000313" key="1">
    <source>
        <dbReference type="EMBL" id="CCM62954.1"/>
    </source>
</evidence>
<name>R4YX81_9ACTN</name>
<comment type="caution">
    <text evidence="1">The sequence shown here is derived from an EMBL/GenBank/DDBJ whole genome shotgun (WGS) entry which is preliminary data.</text>
</comment>
<protein>
    <submittedName>
        <fullName evidence="1">Uncharacterized protein</fullName>
    </submittedName>
</protein>